<evidence type="ECO:0000256" key="1">
    <source>
        <dbReference type="SAM" id="MobiDB-lite"/>
    </source>
</evidence>
<reference evidence="2 3" key="1">
    <citation type="submission" date="2018-07" db="EMBL/GenBank/DDBJ databases">
        <title>Sequencing of PG07.</title>
        <authorList>
            <person name="Ding T."/>
        </authorList>
    </citation>
    <scope>NUCLEOTIDE SEQUENCE [LARGE SCALE GENOMIC DNA]</scope>
</reference>
<dbReference type="EMBL" id="MH645904">
    <property type="protein sequence ID" value="AXQ66709.1"/>
    <property type="molecule type" value="Genomic_DNA"/>
</dbReference>
<sequence length="110" mass="12986">MPCRSYEPIDVERADKESAQQEVRRLKNSLGKAHTHMDNLTRMLCYVVTRAIEEDVDTDILNNEVRDWYTAHRQADLANMRKLMENVDLDSLPKEEFDTVDRILSKYQNK</sequence>
<keyword evidence="3" id="KW-1185">Reference proteome</keyword>
<feature type="compositionally biased region" description="Basic and acidic residues" evidence="1">
    <location>
        <begin position="10"/>
        <end position="25"/>
    </location>
</feature>
<dbReference type="GeneID" id="54999434"/>
<evidence type="ECO:0000313" key="2">
    <source>
        <dbReference type="EMBL" id="AXQ66709.1"/>
    </source>
</evidence>
<accession>A0A385E7L4</accession>
<dbReference type="Proteomes" id="UP000263435">
    <property type="component" value="Segment"/>
</dbReference>
<evidence type="ECO:0000313" key="3">
    <source>
        <dbReference type="Proteomes" id="UP000263435"/>
    </source>
</evidence>
<protein>
    <submittedName>
        <fullName evidence="2">Biopolymer transporter</fullName>
    </submittedName>
</protein>
<proteinExistence type="predicted"/>
<dbReference type="RefSeq" id="YP_009808531.1">
    <property type="nucleotide sequence ID" value="NC_048041.1"/>
</dbReference>
<dbReference type="KEGG" id="vg:54999434"/>
<name>A0A385E7L4_9CAUD</name>
<organism evidence="2 3">
    <name type="scientific">Vibrio phage vB_VpS_PG07</name>
    <dbReference type="NCBI Taxonomy" id="2301664"/>
    <lineage>
        <taxon>Viruses</taxon>
        <taxon>Duplodnaviria</taxon>
        <taxon>Heunggongvirae</taxon>
        <taxon>Uroviricota</taxon>
        <taxon>Caudoviricetes</taxon>
        <taxon>Demerecviridae</taxon>
        <taxon>Pogseptimavirus</taxon>
        <taxon>Pogseptimavirus PG07</taxon>
    </lineage>
</organism>
<feature type="region of interest" description="Disordered" evidence="1">
    <location>
        <begin position="1"/>
        <end position="28"/>
    </location>
</feature>